<proteinExistence type="predicted"/>
<dbReference type="EMBL" id="BARS01004810">
    <property type="protein sequence ID" value="GAF83679.1"/>
    <property type="molecule type" value="Genomic_DNA"/>
</dbReference>
<comment type="caution">
    <text evidence="1">The sequence shown here is derived from an EMBL/GenBank/DDBJ whole genome shotgun (WGS) entry which is preliminary data.</text>
</comment>
<name>X0SRI2_9ZZZZ</name>
<dbReference type="AlphaFoldDB" id="X0SRI2"/>
<evidence type="ECO:0000313" key="1">
    <source>
        <dbReference type="EMBL" id="GAF83679.1"/>
    </source>
</evidence>
<gene>
    <name evidence="1" type="ORF">S01H1_09412</name>
</gene>
<sequence>EKQWKYRRNAFTLSSDFLAGSANPAARVRCRYLLAATRAAADMQFEQKASAVGGTIVQTGQTQTDMLDIDWAYITQNSKLKIFFGTTPLPNDRQLDIEVYQIEEPLAPDADLAEQVFKRIAEGLKFKDNQLLEAGSVIVAEIKNIGLDYILPLAGNKQTQSQESFFLIKDARNHSIGFTMDVLIDSGTNDQLNIQAVSFLYARGRYAQEQAAFFQSDNSFNKFAWKSETVSPAGRSGTEITLDEAGVMAVGKLGTQIEKTSYQLGPAAIPDVFLEMVFKQTLDSNHKKIIVDIIDSDGQITPTLISRIEAEEEPAYVLEVEFLDGRGFSEQVYLDNQKQVSKILLQQKSLFILERTSAENILREFPEQANYILQKNKMLEQNQPK</sequence>
<feature type="non-terminal residue" evidence="1">
    <location>
        <position position="1"/>
    </location>
</feature>
<organism evidence="1">
    <name type="scientific">marine sediment metagenome</name>
    <dbReference type="NCBI Taxonomy" id="412755"/>
    <lineage>
        <taxon>unclassified sequences</taxon>
        <taxon>metagenomes</taxon>
        <taxon>ecological metagenomes</taxon>
    </lineage>
</organism>
<protein>
    <submittedName>
        <fullName evidence="1">Uncharacterized protein</fullName>
    </submittedName>
</protein>
<accession>X0SRI2</accession>
<reference evidence="1" key="1">
    <citation type="journal article" date="2014" name="Front. Microbiol.">
        <title>High frequency of phylogenetically diverse reductive dehalogenase-homologous genes in deep subseafloor sedimentary metagenomes.</title>
        <authorList>
            <person name="Kawai M."/>
            <person name="Futagami T."/>
            <person name="Toyoda A."/>
            <person name="Takaki Y."/>
            <person name="Nishi S."/>
            <person name="Hori S."/>
            <person name="Arai W."/>
            <person name="Tsubouchi T."/>
            <person name="Morono Y."/>
            <person name="Uchiyama I."/>
            <person name="Ito T."/>
            <person name="Fujiyama A."/>
            <person name="Inagaki F."/>
            <person name="Takami H."/>
        </authorList>
    </citation>
    <scope>NUCLEOTIDE SEQUENCE</scope>
    <source>
        <strain evidence="1">Expedition CK06-06</strain>
    </source>
</reference>